<dbReference type="InterPro" id="IPR004843">
    <property type="entry name" value="Calcineurin-like_PHP"/>
</dbReference>
<dbReference type="GO" id="GO:0009245">
    <property type="term" value="P:lipid A biosynthetic process"/>
    <property type="evidence" value="ECO:0007669"/>
    <property type="project" value="TreeGrafter"/>
</dbReference>
<organism evidence="7">
    <name type="scientific">uncultured virus</name>
    <dbReference type="NCBI Taxonomy" id="340016"/>
    <lineage>
        <taxon>Viruses</taxon>
        <taxon>environmental samples</taxon>
    </lineage>
</organism>
<dbReference type="PANTHER" id="PTHR34990:SF2">
    <property type="entry name" value="BLL8164 PROTEIN"/>
    <property type="match status" value="1"/>
</dbReference>
<protein>
    <recommendedName>
        <fullName evidence="6">Calcineurin-like phosphoesterase domain-containing protein</fullName>
    </recommendedName>
</protein>
<dbReference type="GO" id="GO:0046872">
    <property type="term" value="F:metal ion binding"/>
    <property type="evidence" value="ECO:0007669"/>
    <property type="project" value="UniProtKB-KW"/>
</dbReference>
<dbReference type="GO" id="GO:0008758">
    <property type="term" value="F:UDP-2,3-diacylglucosamine hydrolase activity"/>
    <property type="evidence" value="ECO:0007669"/>
    <property type="project" value="TreeGrafter"/>
</dbReference>
<keyword evidence="1" id="KW-1003">Cell membrane</keyword>
<evidence type="ECO:0000256" key="3">
    <source>
        <dbReference type="ARBA" id="ARBA00022723"/>
    </source>
</evidence>
<reference evidence="7" key="1">
    <citation type="submission" date="2016-10" db="EMBL/GenBank/DDBJ databases">
        <authorList>
            <person name="Varghese N."/>
        </authorList>
    </citation>
    <scope>NUCLEOTIDE SEQUENCE</scope>
</reference>
<evidence type="ECO:0000256" key="1">
    <source>
        <dbReference type="ARBA" id="ARBA00022475"/>
    </source>
</evidence>
<evidence type="ECO:0000313" key="7">
    <source>
        <dbReference type="EMBL" id="ASE99717.1"/>
    </source>
</evidence>
<dbReference type="Pfam" id="PF00149">
    <property type="entry name" value="Metallophos"/>
    <property type="match status" value="1"/>
</dbReference>
<dbReference type="EMBL" id="KY052794">
    <property type="protein sequence ID" value="ASE99717.1"/>
    <property type="molecule type" value="Genomic_DNA"/>
</dbReference>
<dbReference type="SUPFAM" id="SSF56300">
    <property type="entry name" value="Metallo-dependent phosphatases"/>
    <property type="match status" value="1"/>
</dbReference>
<evidence type="ECO:0000256" key="2">
    <source>
        <dbReference type="ARBA" id="ARBA00022519"/>
    </source>
</evidence>
<dbReference type="GO" id="GO:0016020">
    <property type="term" value="C:membrane"/>
    <property type="evidence" value="ECO:0007669"/>
    <property type="project" value="GOC"/>
</dbReference>
<keyword evidence="2" id="KW-0997">Cell inner membrane</keyword>
<keyword evidence="4" id="KW-0472">Membrane</keyword>
<evidence type="ECO:0000256" key="4">
    <source>
        <dbReference type="ARBA" id="ARBA00023136"/>
    </source>
</evidence>
<dbReference type="InterPro" id="IPR029052">
    <property type="entry name" value="Metallo-depent_PP-like"/>
</dbReference>
<proteinExistence type="predicted"/>
<name>A0A218MKA7_9VIRU</name>
<dbReference type="PANTHER" id="PTHR34990">
    <property type="entry name" value="UDP-2,3-DIACYLGLUCOSAMINE HYDROLASE-RELATED"/>
    <property type="match status" value="1"/>
</dbReference>
<keyword evidence="5" id="KW-0464">Manganese</keyword>
<accession>A0A218MKA7</accession>
<dbReference type="InterPro" id="IPR043461">
    <property type="entry name" value="LpxH-like"/>
</dbReference>
<evidence type="ECO:0000256" key="5">
    <source>
        <dbReference type="ARBA" id="ARBA00023211"/>
    </source>
</evidence>
<dbReference type="Gene3D" id="3.60.21.10">
    <property type="match status" value="1"/>
</dbReference>
<evidence type="ECO:0000259" key="6">
    <source>
        <dbReference type="Pfam" id="PF00149"/>
    </source>
</evidence>
<sequence length="245" mass="28946">MYKSIFISDVHLGTRGCQAKQLNDFLKKNDCENLYLVGDIIDGWRLKNRWYMPPSHANVIRRILGKAKHGTRVYYIIGNHDEYLRKFLGFDISFGKVRILNKIDYHAINGKRYLVIHGDLFDRLMHKNFKWLMFFGDKLYAWLIMLNLNLNRLRNLFGLKQWSLSKFLKSKTKQALNFVLKFEELISNYCKEKQYDGIICGHIHTPAIKKINGIDYMNCGDWVESSSALVEEKNGTFKIVRYKYV</sequence>
<dbReference type="CDD" id="cd07398">
    <property type="entry name" value="MPP_YbbF-LpxH"/>
    <property type="match status" value="1"/>
</dbReference>
<reference evidence="7" key="2">
    <citation type="journal article" date="2017" name="Nat. Commun.">
        <title>Single-virus genomics reveals hidden cosmopolitan and abundant viruses.</title>
        <authorList>
            <person name="Martinez-Hernandez F."/>
            <person name="Fornas O."/>
            <person name="Lluesma Gomez M."/>
            <person name="Bolduc B."/>
            <person name="de la Cruz Pena M.J."/>
            <person name="Martinez J.M."/>
            <person name="Anton J."/>
            <person name="Gasol J.M."/>
            <person name="Rosselli R."/>
            <person name="Rodriguez-Valera F."/>
            <person name="Sullivan M.B."/>
            <person name="Acinas S.G."/>
            <person name="Martinez-Garcia M."/>
        </authorList>
    </citation>
    <scope>NUCLEOTIDE SEQUENCE</scope>
</reference>
<keyword evidence="3" id="KW-0479">Metal-binding</keyword>
<feature type="domain" description="Calcineurin-like phosphoesterase" evidence="6">
    <location>
        <begin position="5"/>
        <end position="206"/>
    </location>
</feature>